<dbReference type="OrthoDB" id="655312at2"/>
<keyword evidence="2" id="KW-0805">Transcription regulation</keyword>
<reference evidence="8" key="1">
    <citation type="submission" date="2016-10" db="EMBL/GenBank/DDBJ databases">
        <authorList>
            <person name="Varghese N."/>
            <person name="Submissions S."/>
        </authorList>
    </citation>
    <scope>NUCLEOTIDE SEQUENCE [LARGE SCALE GENOMIC DNA]</scope>
    <source>
        <strain evidence="8">DSM 23445</strain>
    </source>
</reference>
<dbReference type="CDD" id="cd06171">
    <property type="entry name" value="Sigma70_r4"/>
    <property type="match status" value="1"/>
</dbReference>
<evidence type="ECO:0000256" key="4">
    <source>
        <dbReference type="ARBA" id="ARBA00023163"/>
    </source>
</evidence>
<protein>
    <submittedName>
        <fullName evidence="7">Sigma-70 region 2</fullName>
    </submittedName>
</protein>
<evidence type="ECO:0000256" key="3">
    <source>
        <dbReference type="ARBA" id="ARBA00023082"/>
    </source>
</evidence>
<feature type="domain" description="RNA polymerase sigma factor 70 region 4 type 2" evidence="6">
    <location>
        <begin position="120"/>
        <end position="172"/>
    </location>
</feature>
<dbReference type="Pfam" id="PF04542">
    <property type="entry name" value="Sigma70_r2"/>
    <property type="match status" value="1"/>
</dbReference>
<dbReference type="GO" id="GO:0006352">
    <property type="term" value="P:DNA-templated transcription initiation"/>
    <property type="evidence" value="ECO:0007669"/>
    <property type="project" value="InterPro"/>
</dbReference>
<evidence type="ECO:0000313" key="8">
    <source>
        <dbReference type="Proteomes" id="UP000199673"/>
    </source>
</evidence>
<dbReference type="InterPro" id="IPR036388">
    <property type="entry name" value="WH-like_DNA-bd_sf"/>
</dbReference>
<dbReference type="SUPFAM" id="SSF88659">
    <property type="entry name" value="Sigma3 and sigma4 domains of RNA polymerase sigma factors"/>
    <property type="match status" value="1"/>
</dbReference>
<evidence type="ECO:0000256" key="2">
    <source>
        <dbReference type="ARBA" id="ARBA00023015"/>
    </source>
</evidence>
<dbReference type="GO" id="GO:0016987">
    <property type="term" value="F:sigma factor activity"/>
    <property type="evidence" value="ECO:0007669"/>
    <property type="project" value="UniProtKB-KW"/>
</dbReference>
<evidence type="ECO:0000313" key="7">
    <source>
        <dbReference type="EMBL" id="SFT37136.1"/>
    </source>
</evidence>
<dbReference type="AlphaFoldDB" id="A0A1I6XG80"/>
<keyword evidence="4" id="KW-0804">Transcription</keyword>
<dbReference type="SUPFAM" id="SSF88946">
    <property type="entry name" value="Sigma2 domain of RNA polymerase sigma factors"/>
    <property type="match status" value="1"/>
</dbReference>
<keyword evidence="8" id="KW-1185">Reference proteome</keyword>
<dbReference type="RefSeq" id="WP_091691078.1">
    <property type="nucleotide sequence ID" value="NZ_FPBF01000001.1"/>
</dbReference>
<dbReference type="InterPro" id="IPR039425">
    <property type="entry name" value="RNA_pol_sigma-70-like"/>
</dbReference>
<dbReference type="Gene3D" id="1.10.1740.10">
    <property type="match status" value="1"/>
</dbReference>
<evidence type="ECO:0000259" key="5">
    <source>
        <dbReference type="Pfam" id="PF04542"/>
    </source>
</evidence>
<dbReference type="Proteomes" id="UP000199673">
    <property type="component" value="Unassembled WGS sequence"/>
</dbReference>
<dbReference type="PANTHER" id="PTHR43133">
    <property type="entry name" value="RNA POLYMERASE ECF-TYPE SIGMA FACTO"/>
    <property type="match status" value="1"/>
</dbReference>
<feature type="domain" description="RNA polymerase sigma-70 region 2" evidence="5">
    <location>
        <begin position="24"/>
        <end position="89"/>
    </location>
</feature>
<dbReference type="PANTHER" id="PTHR43133:SF46">
    <property type="entry name" value="RNA POLYMERASE SIGMA-70 FACTOR ECF SUBFAMILY"/>
    <property type="match status" value="1"/>
</dbReference>
<dbReference type="InterPro" id="IPR014284">
    <property type="entry name" value="RNA_pol_sigma-70_dom"/>
</dbReference>
<organism evidence="7 8">
    <name type="scientific">Algoriphagus locisalis</name>
    <dbReference type="NCBI Taxonomy" id="305507"/>
    <lineage>
        <taxon>Bacteria</taxon>
        <taxon>Pseudomonadati</taxon>
        <taxon>Bacteroidota</taxon>
        <taxon>Cytophagia</taxon>
        <taxon>Cytophagales</taxon>
        <taxon>Cyclobacteriaceae</taxon>
        <taxon>Algoriphagus</taxon>
    </lineage>
</organism>
<accession>A0A1I6XG80</accession>
<dbReference type="EMBL" id="FPBF01000001">
    <property type="protein sequence ID" value="SFT37136.1"/>
    <property type="molecule type" value="Genomic_DNA"/>
</dbReference>
<sequence>MKSILFGRSHRIEVIDEKSFSKLYEKFWNAAVELVIKLVKDREEAENIAQDVFIQLWEKRDNLHKIDDVQNFLFICLRNKAFDRLKELKKTEQGTEELWQKIQDQPHEKDSLEQQGLNFEKLEKALSELSEHKQRIVTLKYGKNQSYDEIAETLNISANTVKNHLVQIKKRLRSELVNGLILMFYFLF</sequence>
<proteinExistence type="inferred from homology"/>
<evidence type="ECO:0000259" key="6">
    <source>
        <dbReference type="Pfam" id="PF08281"/>
    </source>
</evidence>
<dbReference type="InterPro" id="IPR013324">
    <property type="entry name" value="RNA_pol_sigma_r3/r4-like"/>
</dbReference>
<gene>
    <name evidence="7" type="ORF">SAMN04489724_0455</name>
</gene>
<dbReference type="NCBIfam" id="TIGR02937">
    <property type="entry name" value="sigma70-ECF"/>
    <property type="match status" value="1"/>
</dbReference>
<dbReference type="GO" id="GO:0003677">
    <property type="term" value="F:DNA binding"/>
    <property type="evidence" value="ECO:0007669"/>
    <property type="project" value="InterPro"/>
</dbReference>
<dbReference type="InterPro" id="IPR013325">
    <property type="entry name" value="RNA_pol_sigma_r2"/>
</dbReference>
<name>A0A1I6XG80_9BACT</name>
<dbReference type="Pfam" id="PF08281">
    <property type="entry name" value="Sigma70_r4_2"/>
    <property type="match status" value="1"/>
</dbReference>
<dbReference type="InterPro" id="IPR013249">
    <property type="entry name" value="RNA_pol_sigma70_r4_t2"/>
</dbReference>
<dbReference type="Gene3D" id="1.10.10.10">
    <property type="entry name" value="Winged helix-like DNA-binding domain superfamily/Winged helix DNA-binding domain"/>
    <property type="match status" value="1"/>
</dbReference>
<dbReference type="InterPro" id="IPR007627">
    <property type="entry name" value="RNA_pol_sigma70_r2"/>
</dbReference>
<keyword evidence="3" id="KW-0731">Sigma factor</keyword>
<dbReference type="STRING" id="305507.SAMN04489724_0455"/>
<comment type="similarity">
    <text evidence="1">Belongs to the sigma-70 factor family. ECF subfamily.</text>
</comment>
<evidence type="ECO:0000256" key="1">
    <source>
        <dbReference type="ARBA" id="ARBA00010641"/>
    </source>
</evidence>